<organism evidence="2 3">
    <name type="scientific">Paenibacillus wenxiniae</name>
    <dbReference type="NCBI Taxonomy" id="1636843"/>
    <lineage>
        <taxon>Bacteria</taxon>
        <taxon>Bacillati</taxon>
        <taxon>Bacillota</taxon>
        <taxon>Bacilli</taxon>
        <taxon>Bacillales</taxon>
        <taxon>Paenibacillaceae</taxon>
        <taxon>Paenibacillus</taxon>
    </lineage>
</organism>
<feature type="transmembrane region" description="Helical" evidence="1">
    <location>
        <begin position="15"/>
        <end position="36"/>
    </location>
</feature>
<sequence length="86" mass="10134">MNNQEIFMKGYFEKWIKITFLDGAIIIGLYVNYYYFNNVIVIMPYKSGDDTRALIPLSAIKMIEPWYIEERDILEGVGRVISTEEE</sequence>
<evidence type="ECO:0000256" key="1">
    <source>
        <dbReference type="SAM" id="Phobius"/>
    </source>
</evidence>
<dbReference type="EMBL" id="JBHUEH010000023">
    <property type="protein sequence ID" value="MFD1887230.1"/>
    <property type="molecule type" value="Genomic_DNA"/>
</dbReference>
<keyword evidence="1" id="KW-1133">Transmembrane helix</keyword>
<protein>
    <recommendedName>
        <fullName evidence="4">PRC-barrel domain-containing protein</fullName>
    </recommendedName>
</protein>
<evidence type="ECO:0000313" key="3">
    <source>
        <dbReference type="Proteomes" id="UP001597233"/>
    </source>
</evidence>
<comment type="caution">
    <text evidence="2">The sequence shown here is derived from an EMBL/GenBank/DDBJ whole genome shotgun (WGS) entry which is preliminary data.</text>
</comment>
<keyword evidence="1" id="KW-0472">Membrane</keyword>
<reference evidence="3" key="1">
    <citation type="journal article" date="2019" name="Int. J. Syst. Evol. Microbiol.">
        <title>The Global Catalogue of Microorganisms (GCM) 10K type strain sequencing project: providing services to taxonomists for standard genome sequencing and annotation.</title>
        <authorList>
            <consortium name="The Broad Institute Genomics Platform"/>
            <consortium name="The Broad Institute Genome Sequencing Center for Infectious Disease"/>
            <person name="Wu L."/>
            <person name="Ma J."/>
        </authorList>
    </citation>
    <scope>NUCLEOTIDE SEQUENCE [LARGE SCALE GENOMIC DNA]</scope>
    <source>
        <strain evidence="3">CCUG 54950</strain>
    </source>
</reference>
<accession>A0ABW4RLV1</accession>
<dbReference type="Proteomes" id="UP001597233">
    <property type="component" value="Unassembled WGS sequence"/>
</dbReference>
<keyword evidence="1" id="KW-0812">Transmembrane</keyword>
<name>A0ABW4RLV1_9BACL</name>
<evidence type="ECO:0000313" key="2">
    <source>
        <dbReference type="EMBL" id="MFD1887230.1"/>
    </source>
</evidence>
<gene>
    <name evidence="2" type="ORF">ACFSC9_17185</name>
</gene>
<evidence type="ECO:0008006" key="4">
    <source>
        <dbReference type="Google" id="ProtNLM"/>
    </source>
</evidence>
<keyword evidence="3" id="KW-1185">Reference proteome</keyword>
<dbReference type="RefSeq" id="WP_347325277.1">
    <property type="nucleotide sequence ID" value="NZ_JBCGUH010000005.1"/>
</dbReference>
<proteinExistence type="predicted"/>